<name>A0A2A5ILF8_BACPU</name>
<proteinExistence type="predicted"/>
<dbReference type="AlphaFoldDB" id="A0A2A5ILF8"/>
<gene>
    <name evidence="1" type="ORF">CEY02_19305</name>
</gene>
<protein>
    <submittedName>
        <fullName evidence="1">Uncharacterized protein</fullName>
    </submittedName>
</protein>
<evidence type="ECO:0000313" key="1">
    <source>
        <dbReference type="EMBL" id="PCK18160.1"/>
    </source>
</evidence>
<comment type="caution">
    <text evidence="1">The sequence shown here is derived from an EMBL/GenBank/DDBJ whole genome shotgun (WGS) entry which is preliminary data.</text>
</comment>
<organism evidence="1 2">
    <name type="scientific">Bacillus pumilus</name>
    <name type="common">Bacillus mesentericus</name>
    <dbReference type="NCBI Taxonomy" id="1408"/>
    <lineage>
        <taxon>Bacteria</taxon>
        <taxon>Bacillati</taxon>
        <taxon>Bacillota</taxon>
        <taxon>Bacilli</taxon>
        <taxon>Bacillales</taxon>
        <taxon>Bacillaceae</taxon>
        <taxon>Bacillus</taxon>
    </lineage>
</organism>
<dbReference type="EMBL" id="NKHG01000121">
    <property type="protein sequence ID" value="PCK18160.1"/>
    <property type="molecule type" value="Genomic_DNA"/>
</dbReference>
<dbReference type="Proteomes" id="UP000228754">
    <property type="component" value="Unassembled WGS sequence"/>
</dbReference>
<evidence type="ECO:0000313" key="2">
    <source>
        <dbReference type="Proteomes" id="UP000228754"/>
    </source>
</evidence>
<reference evidence="1 2" key="1">
    <citation type="submission" date="2017-06" db="EMBL/GenBank/DDBJ databases">
        <title>Draft Genome Sequence of Bacillus sp Strain 36R Isolated from saline sediment at Atanasia, Sonora, Mexico.</title>
        <authorList>
            <person name="Sanchez Diaz R."/>
            <person name="Quiroz Macias M.E."/>
            <person name="Ibarra Gamez J.C."/>
            <person name="Enciso Ibarra J."/>
            <person name="Gomez Gil B."/>
            <person name="Galaviz Silva L."/>
        </authorList>
    </citation>
    <scope>NUCLEOTIDE SEQUENCE [LARGE SCALE GENOMIC DNA]</scope>
    <source>
        <strain evidence="1 2">36R_ATNSAL</strain>
    </source>
</reference>
<accession>A0A2A5ILF8</accession>
<sequence length="156" mass="18564">MKKRLRKKFRKIEQLRRAEEWINDLRTRSQKKISFLLKQGESFANDILKIVLDEGACTENDVDFESFHSLHGAMHHYASKSNRLIKHFSNDEFFGTVAYYLINDKALKVRELRDMGTISYFEKASVDEVKEDMLIPFDELIDYLNCIKNDDRIYLF</sequence>